<dbReference type="SUPFAM" id="SSF54631">
    <property type="entry name" value="CBS-domain pair"/>
    <property type="match status" value="1"/>
</dbReference>
<dbReference type="SMART" id="SM01091">
    <property type="entry name" value="CorC_HlyC"/>
    <property type="match status" value="1"/>
</dbReference>
<organism evidence="8 9">
    <name type="scientific">Cardiobacterium valvarum</name>
    <dbReference type="NCBI Taxonomy" id="194702"/>
    <lineage>
        <taxon>Bacteria</taxon>
        <taxon>Pseudomonadati</taxon>
        <taxon>Pseudomonadota</taxon>
        <taxon>Gammaproteobacteria</taxon>
        <taxon>Cardiobacteriales</taxon>
        <taxon>Cardiobacteriaceae</taxon>
        <taxon>Cardiobacterium</taxon>
    </lineage>
</organism>
<dbReference type="InterPro" id="IPR036318">
    <property type="entry name" value="FAD-bd_PCMH-like_sf"/>
</dbReference>
<dbReference type="InterPro" id="IPR044751">
    <property type="entry name" value="Ion_transp-like_CBS"/>
</dbReference>
<name>A0A381EAQ0_9GAMM</name>
<dbReference type="FunFam" id="3.10.580.10:FF:000002">
    <property type="entry name" value="Magnesium/cobalt efflux protein CorC"/>
    <property type="match status" value="1"/>
</dbReference>
<dbReference type="GO" id="GO:0005886">
    <property type="term" value="C:plasma membrane"/>
    <property type="evidence" value="ECO:0007669"/>
    <property type="project" value="TreeGrafter"/>
</dbReference>
<dbReference type="CDD" id="cd04590">
    <property type="entry name" value="CBS_pair_CorC_HlyC_assoc"/>
    <property type="match status" value="1"/>
</dbReference>
<dbReference type="SUPFAM" id="SSF56176">
    <property type="entry name" value="FAD-binding/transporter-associated domain-like"/>
    <property type="match status" value="1"/>
</dbReference>
<comment type="function">
    <text evidence="4">Plays a role in the transport of magnesium and cobalt ions.</text>
</comment>
<protein>
    <recommendedName>
        <fullName evidence="5">Magnesium and cobalt efflux protein CorC</fullName>
    </recommendedName>
</protein>
<evidence type="ECO:0000256" key="2">
    <source>
        <dbReference type="ARBA" id="ARBA00022737"/>
    </source>
</evidence>
<dbReference type="PANTHER" id="PTHR22777">
    <property type="entry name" value="HEMOLYSIN-RELATED"/>
    <property type="match status" value="1"/>
</dbReference>
<dbReference type="PANTHER" id="PTHR22777:SF27">
    <property type="entry name" value="MAGNESIUM AND COBALT EFFLUX PROTEIN CORC"/>
    <property type="match status" value="1"/>
</dbReference>
<evidence type="ECO:0000259" key="7">
    <source>
        <dbReference type="PROSITE" id="PS51371"/>
    </source>
</evidence>
<dbReference type="EMBL" id="UFUW01000001">
    <property type="protein sequence ID" value="SUX24052.1"/>
    <property type="molecule type" value="Genomic_DNA"/>
</dbReference>
<evidence type="ECO:0000256" key="1">
    <source>
        <dbReference type="ARBA" id="ARBA00006337"/>
    </source>
</evidence>
<dbReference type="RefSeq" id="WP_006984439.1">
    <property type="nucleotide sequence ID" value="NZ_CABMOK010000022.1"/>
</dbReference>
<dbReference type="Proteomes" id="UP000254572">
    <property type="component" value="Unassembled WGS sequence"/>
</dbReference>
<keyword evidence="9" id="KW-1185">Reference proteome</keyword>
<dbReference type="PROSITE" id="PS51371">
    <property type="entry name" value="CBS"/>
    <property type="match status" value="2"/>
</dbReference>
<evidence type="ECO:0000313" key="9">
    <source>
        <dbReference type="Proteomes" id="UP000254572"/>
    </source>
</evidence>
<sequence>MSEDNQEPKQSLLSRLSALWNNNEESENIPEAIRDLLHQARAGEQIGEDTAQMVERLLNMDDTRVRDIMVPRGQITFLEENWSLEHIFAVITESGHSRYPVVDETHEQVRGILLSKDLLPCAFGRPLPATIPEMLRPATIVPESKPLDAMLRDFKTNRNHMAIVIDEYGNLSGLVTIEDVIEEIVGEIDDEHDEIAAAPIIANSDGSYQVQALTPIDTFNDTFGTDLSDDEADTIGGYIQHILGKMPDIGESADLGSWLATVSKANRRQIISLHLRPQMSTAGTEEA</sequence>
<dbReference type="AlphaFoldDB" id="A0A381EAQ0"/>
<dbReference type="InterPro" id="IPR005170">
    <property type="entry name" value="Transptr-assoc_dom"/>
</dbReference>
<evidence type="ECO:0000256" key="4">
    <source>
        <dbReference type="ARBA" id="ARBA00037273"/>
    </source>
</evidence>
<gene>
    <name evidence="8" type="primary">corC</name>
    <name evidence="8" type="ORF">NCTC13294_01670</name>
</gene>
<evidence type="ECO:0000313" key="8">
    <source>
        <dbReference type="EMBL" id="SUX24052.1"/>
    </source>
</evidence>
<dbReference type="Pfam" id="PF00571">
    <property type="entry name" value="CBS"/>
    <property type="match status" value="2"/>
</dbReference>
<feature type="domain" description="CBS" evidence="7">
    <location>
        <begin position="134"/>
        <end position="194"/>
    </location>
</feature>
<dbReference type="InterPro" id="IPR000644">
    <property type="entry name" value="CBS_dom"/>
</dbReference>
<evidence type="ECO:0000256" key="3">
    <source>
        <dbReference type="ARBA" id="ARBA00023122"/>
    </source>
</evidence>
<dbReference type="GO" id="GO:0050660">
    <property type="term" value="F:flavin adenine dinucleotide binding"/>
    <property type="evidence" value="ECO:0007669"/>
    <property type="project" value="InterPro"/>
</dbReference>
<evidence type="ECO:0000256" key="6">
    <source>
        <dbReference type="PROSITE-ProRule" id="PRU00703"/>
    </source>
</evidence>
<dbReference type="Gene3D" id="3.30.465.10">
    <property type="match status" value="1"/>
</dbReference>
<keyword evidence="2" id="KW-0677">Repeat</keyword>
<dbReference type="SMART" id="SM00116">
    <property type="entry name" value="CBS"/>
    <property type="match status" value="2"/>
</dbReference>
<dbReference type="Gene3D" id="3.10.580.10">
    <property type="entry name" value="CBS-domain"/>
    <property type="match status" value="1"/>
</dbReference>
<comment type="similarity">
    <text evidence="1">Belongs to the UPF0053 family.</text>
</comment>
<proteinExistence type="inferred from homology"/>
<dbReference type="InterPro" id="IPR016169">
    <property type="entry name" value="FAD-bd_PCMH_sub2"/>
</dbReference>
<feature type="domain" description="CBS" evidence="7">
    <location>
        <begin position="69"/>
        <end position="130"/>
    </location>
</feature>
<dbReference type="InterPro" id="IPR046342">
    <property type="entry name" value="CBS_dom_sf"/>
</dbReference>
<reference evidence="8 9" key="1">
    <citation type="submission" date="2018-06" db="EMBL/GenBank/DDBJ databases">
        <authorList>
            <consortium name="Pathogen Informatics"/>
            <person name="Doyle S."/>
        </authorList>
    </citation>
    <scope>NUCLEOTIDE SEQUENCE [LARGE SCALE GENOMIC DNA]</scope>
    <source>
        <strain evidence="8 9">NCTC13294</strain>
    </source>
</reference>
<accession>A0A381EAQ0</accession>
<keyword evidence="3 6" id="KW-0129">CBS domain</keyword>
<dbReference type="Pfam" id="PF03471">
    <property type="entry name" value="CorC_HlyC"/>
    <property type="match status" value="1"/>
</dbReference>
<evidence type="ECO:0000256" key="5">
    <source>
        <dbReference type="ARBA" id="ARBA00040729"/>
    </source>
</evidence>
<dbReference type="OrthoDB" id="9797674at2"/>